<gene>
    <name evidence="4" type="ORF">GCM10007320_56420</name>
</gene>
<evidence type="ECO:0000259" key="3">
    <source>
        <dbReference type="Pfam" id="PF13439"/>
    </source>
</evidence>
<organism evidence="4 5">
    <name type="scientific">Pseudorhodoferax aquiterrae</name>
    <dbReference type="NCBI Taxonomy" id="747304"/>
    <lineage>
        <taxon>Bacteria</taxon>
        <taxon>Pseudomonadati</taxon>
        <taxon>Pseudomonadota</taxon>
        <taxon>Betaproteobacteria</taxon>
        <taxon>Burkholderiales</taxon>
        <taxon>Comamonadaceae</taxon>
    </lineage>
</organism>
<name>A0ABQ3GBM0_9BURK</name>
<keyword evidence="5" id="KW-1185">Reference proteome</keyword>
<dbReference type="EMBL" id="BMYK01000029">
    <property type="protein sequence ID" value="GHC99646.1"/>
    <property type="molecule type" value="Genomic_DNA"/>
</dbReference>
<dbReference type="PANTHER" id="PTHR12526:SF510">
    <property type="entry name" value="D-INOSITOL 3-PHOSPHATE GLYCOSYLTRANSFERASE"/>
    <property type="match status" value="1"/>
</dbReference>
<proteinExistence type="predicted"/>
<dbReference type="SUPFAM" id="SSF53756">
    <property type="entry name" value="UDP-Glycosyltransferase/glycogen phosphorylase"/>
    <property type="match status" value="1"/>
</dbReference>
<protein>
    <submittedName>
        <fullName evidence="4">Glycosyl transferase</fullName>
    </submittedName>
</protein>
<evidence type="ECO:0000313" key="4">
    <source>
        <dbReference type="EMBL" id="GHC99646.1"/>
    </source>
</evidence>
<evidence type="ECO:0000256" key="2">
    <source>
        <dbReference type="ARBA" id="ARBA00022679"/>
    </source>
</evidence>
<reference evidence="5" key="1">
    <citation type="journal article" date="2019" name="Int. J. Syst. Evol. Microbiol.">
        <title>The Global Catalogue of Microorganisms (GCM) 10K type strain sequencing project: providing services to taxonomists for standard genome sequencing and annotation.</title>
        <authorList>
            <consortium name="The Broad Institute Genomics Platform"/>
            <consortium name="The Broad Institute Genome Sequencing Center for Infectious Disease"/>
            <person name="Wu L."/>
            <person name="Ma J."/>
        </authorList>
    </citation>
    <scope>NUCLEOTIDE SEQUENCE [LARGE SCALE GENOMIC DNA]</scope>
    <source>
        <strain evidence="5">KCTC 23314</strain>
    </source>
</reference>
<evidence type="ECO:0000313" key="5">
    <source>
        <dbReference type="Proteomes" id="UP000626210"/>
    </source>
</evidence>
<dbReference type="Pfam" id="PF13439">
    <property type="entry name" value="Glyco_transf_4"/>
    <property type="match status" value="1"/>
</dbReference>
<keyword evidence="1" id="KW-0328">Glycosyltransferase</keyword>
<dbReference type="Gene3D" id="3.40.50.2000">
    <property type="entry name" value="Glycogen Phosphorylase B"/>
    <property type="match status" value="2"/>
</dbReference>
<dbReference type="GO" id="GO:0016740">
    <property type="term" value="F:transferase activity"/>
    <property type="evidence" value="ECO:0007669"/>
    <property type="project" value="UniProtKB-KW"/>
</dbReference>
<sequence>MRVLFILPNLAGGGAERVVLSLARHLDRARFEPLLAVIDGETASLDGDVAADLQRIDLGCRRLRYALPSLLALLWRLRPDVVLTTLGHVNVGLGWLRPVLPRGMASVARETVVLSEELRHRRAGSLWPWLVRRFYARHDAVVCQSRDMQRDLVQVFGVSEHLTVHIPNPVDIGRIREHAAPAESGPAGRIHLVAAGRLVPQKGFDLLLDALAVLQEPRLHLTILGEGPGRGGLERQIRALGLEERVLLGGHRRNPYPCIAGADAFVLSSRFEGFPNVVLEAMACGTPVVALPAPGGVRDMLDGVPGCVVADAVTAPALATALRHWLVQPRHRVPADALDRYRTRPVLAQYEAMFERVAAARALRSGREAG</sequence>
<dbReference type="Pfam" id="PF13692">
    <property type="entry name" value="Glyco_trans_1_4"/>
    <property type="match status" value="1"/>
</dbReference>
<accession>A0ABQ3GBM0</accession>
<keyword evidence="2 4" id="KW-0808">Transferase</keyword>
<dbReference type="PANTHER" id="PTHR12526">
    <property type="entry name" value="GLYCOSYLTRANSFERASE"/>
    <property type="match status" value="1"/>
</dbReference>
<dbReference type="InterPro" id="IPR028098">
    <property type="entry name" value="Glyco_trans_4-like_N"/>
</dbReference>
<comment type="caution">
    <text evidence="4">The sequence shown here is derived from an EMBL/GenBank/DDBJ whole genome shotgun (WGS) entry which is preliminary data.</text>
</comment>
<dbReference type="CDD" id="cd03811">
    <property type="entry name" value="GT4_GT28_WabH-like"/>
    <property type="match status" value="1"/>
</dbReference>
<feature type="domain" description="Glycosyltransferase subfamily 4-like N-terminal" evidence="3">
    <location>
        <begin position="13"/>
        <end position="173"/>
    </location>
</feature>
<evidence type="ECO:0000256" key="1">
    <source>
        <dbReference type="ARBA" id="ARBA00022676"/>
    </source>
</evidence>
<dbReference type="Proteomes" id="UP000626210">
    <property type="component" value="Unassembled WGS sequence"/>
</dbReference>